<accession>A0A974CG80</accession>
<feature type="non-terminal residue" evidence="1">
    <location>
        <position position="41"/>
    </location>
</feature>
<protein>
    <submittedName>
        <fullName evidence="1">Uncharacterized protein</fullName>
    </submittedName>
</protein>
<name>A0A974CG80_XENLA</name>
<proteinExistence type="predicted"/>
<evidence type="ECO:0000313" key="2">
    <source>
        <dbReference type="Proteomes" id="UP000694892"/>
    </source>
</evidence>
<dbReference type="Proteomes" id="UP000694892">
    <property type="component" value="Chromosome 7L"/>
</dbReference>
<reference evidence="2" key="1">
    <citation type="journal article" date="2016" name="Nature">
        <title>Genome evolution in the allotetraploid frog Xenopus laevis.</title>
        <authorList>
            <person name="Session A.M."/>
            <person name="Uno Y."/>
            <person name="Kwon T."/>
            <person name="Chapman J.A."/>
            <person name="Toyoda A."/>
            <person name="Takahashi S."/>
            <person name="Fukui A."/>
            <person name="Hikosaka A."/>
            <person name="Suzuki A."/>
            <person name="Kondo M."/>
            <person name="van Heeringen S.J."/>
            <person name="Quigley I."/>
            <person name="Heinz S."/>
            <person name="Ogino H."/>
            <person name="Ochi H."/>
            <person name="Hellsten U."/>
            <person name="Lyons J.B."/>
            <person name="Simakov O."/>
            <person name="Putnam N."/>
            <person name="Stites J."/>
            <person name="Kuroki Y."/>
            <person name="Tanaka T."/>
            <person name="Michiue T."/>
            <person name="Watanabe M."/>
            <person name="Bogdanovic O."/>
            <person name="Lister R."/>
            <person name="Georgiou G."/>
            <person name="Paranjpe S.S."/>
            <person name="van Kruijsbergen I."/>
            <person name="Shu S."/>
            <person name="Carlson J."/>
            <person name="Kinoshita T."/>
            <person name="Ohta Y."/>
            <person name="Mawaribuchi S."/>
            <person name="Jenkins J."/>
            <person name="Grimwood J."/>
            <person name="Schmutz J."/>
            <person name="Mitros T."/>
            <person name="Mozaffari S.V."/>
            <person name="Suzuki Y."/>
            <person name="Haramoto Y."/>
            <person name="Yamamoto T.S."/>
            <person name="Takagi C."/>
            <person name="Heald R."/>
            <person name="Miller K."/>
            <person name="Haudenschild C."/>
            <person name="Kitzman J."/>
            <person name="Nakayama T."/>
            <person name="Izutsu Y."/>
            <person name="Robert J."/>
            <person name="Fortriede J."/>
            <person name="Burns K."/>
            <person name="Lotay V."/>
            <person name="Karimi K."/>
            <person name="Yasuoka Y."/>
            <person name="Dichmann D.S."/>
            <person name="Flajnik M.F."/>
            <person name="Houston D.W."/>
            <person name="Shendure J."/>
            <person name="DuPasquier L."/>
            <person name="Vize P.D."/>
            <person name="Zorn A.M."/>
            <person name="Ito M."/>
            <person name="Marcotte E.M."/>
            <person name="Wallingford J.B."/>
            <person name="Ito Y."/>
            <person name="Asashima M."/>
            <person name="Ueno N."/>
            <person name="Matsuda Y."/>
            <person name="Veenstra G.J."/>
            <person name="Fujiyama A."/>
            <person name="Harland R.M."/>
            <person name="Taira M."/>
            <person name="Rokhsar D.S."/>
        </authorList>
    </citation>
    <scope>NUCLEOTIDE SEQUENCE [LARGE SCALE GENOMIC DNA]</scope>
    <source>
        <strain evidence="2">J</strain>
    </source>
</reference>
<organism evidence="1 2">
    <name type="scientific">Xenopus laevis</name>
    <name type="common">African clawed frog</name>
    <dbReference type="NCBI Taxonomy" id="8355"/>
    <lineage>
        <taxon>Eukaryota</taxon>
        <taxon>Metazoa</taxon>
        <taxon>Chordata</taxon>
        <taxon>Craniata</taxon>
        <taxon>Vertebrata</taxon>
        <taxon>Euteleostomi</taxon>
        <taxon>Amphibia</taxon>
        <taxon>Batrachia</taxon>
        <taxon>Anura</taxon>
        <taxon>Pipoidea</taxon>
        <taxon>Pipidae</taxon>
        <taxon>Xenopodinae</taxon>
        <taxon>Xenopus</taxon>
        <taxon>Xenopus</taxon>
    </lineage>
</organism>
<evidence type="ECO:0000313" key="1">
    <source>
        <dbReference type="EMBL" id="OCT72045.1"/>
    </source>
</evidence>
<sequence length="41" mass="4124">MDGFSALFVPSEPSVPGSQSVVPTCTGAFVSGKTQAQTPIP</sequence>
<dbReference type="EMBL" id="CM004478">
    <property type="protein sequence ID" value="OCT72045.1"/>
    <property type="molecule type" value="Genomic_DNA"/>
</dbReference>
<dbReference type="AlphaFoldDB" id="A0A974CG80"/>
<gene>
    <name evidence="1" type="ORF">XELAEV_180350242mg</name>
</gene>